<reference evidence="6" key="1">
    <citation type="journal article" date="2008" name="Proc. Natl. Acad. Sci. U.S.A.">
        <title>Complete genome of the uncultured termite group 1 bacteria in a single host protist cell.</title>
        <authorList>
            <person name="Hongoh Y."/>
            <person name="Sharma V.K."/>
            <person name="Prakash T."/>
            <person name="Noda S."/>
            <person name="Taylor T.D."/>
            <person name="Kudo T."/>
            <person name="Sakaki Y."/>
            <person name="Toyoda A."/>
            <person name="Hattori M."/>
            <person name="Ohkuma M."/>
        </authorList>
    </citation>
    <scope>NUCLEOTIDE SEQUENCE [LARGE SCALE GENOMIC DNA]</scope>
    <source>
        <strain evidence="6">Rs-D17 genomovar Ri2008</strain>
    </source>
</reference>
<evidence type="ECO:0000256" key="3">
    <source>
        <dbReference type="ARBA" id="ARBA00023267"/>
    </source>
</evidence>
<dbReference type="InterPro" id="IPR000089">
    <property type="entry name" value="Biotin_lipoyl"/>
</dbReference>
<dbReference type="InterPro" id="IPR050709">
    <property type="entry name" value="Biotin_Carboxyl_Carrier/Decarb"/>
</dbReference>
<dbReference type="AlphaFoldDB" id="B1GZI9"/>
<sequence length="159" mass="17908">MNSQEVKELLKSIKDTDIEEIQYQSGDNSLYLKKTDVKAIAPDVKEAIETEVKVKNKKEEDKKIVLTAIKSTMVGTFASAQSNDKPPFVREGDNIVVGQKIGQIEAMKIIKDILSNIKGRISKILVSNGQSVEYGQELFLVDTSKQCERSERKDRVKFE</sequence>
<organism evidence="5 6">
    <name type="scientific">Endomicrobium trichonymphae</name>
    <dbReference type="NCBI Taxonomy" id="1408204"/>
    <lineage>
        <taxon>Bacteria</taxon>
        <taxon>Pseudomonadati</taxon>
        <taxon>Elusimicrobiota</taxon>
        <taxon>Endomicrobiia</taxon>
        <taxon>Endomicrobiales</taxon>
        <taxon>Endomicrobiaceae</taxon>
        <taxon>Candidatus Endomicrobiellum</taxon>
    </lineage>
</organism>
<dbReference type="Gene3D" id="2.40.50.100">
    <property type="match status" value="1"/>
</dbReference>
<dbReference type="InterPro" id="IPR003016">
    <property type="entry name" value="2-oxoA_DH_lipoyl-BS"/>
</dbReference>
<dbReference type="HOGENOM" id="CLU_016733_3_4_0"/>
<evidence type="ECO:0000313" key="5">
    <source>
        <dbReference type="EMBL" id="BAG13671.1"/>
    </source>
</evidence>
<dbReference type="SUPFAM" id="SSF51230">
    <property type="entry name" value="Single hybrid motif"/>
    <property type="match status" value="1"/>
</dbReference>
<evidence type="ECO:0000259" key="4">
    <source>
        <dbReference type="PROSITE" id="PS50968"/>
    </source>
</evidence>
<dbReference type="PATRIC" id="fig|471821.5.peg.288"/>
<proteinExistence type="predicted"/>
<dbReference type="STRING" id="471821.TGRD_188"/>
<dbReference type="RefSeq" id="WP_015423199.1">
    <property type="nucleotide sequence ID" value="NC_020419.1"/>
</dbReference>
<dbReference type="KEGG" id="rsd:TGRD_187"/>
<dbReference type="PROSITE" id="PS50968">
    <property type="entry name" value="BIOTINYL_LIPOYL"/>
    <property type="match status" value="1"/>
</dbReference>
<dbReference type="CDD" id="cd06850">
    <property type="entry name" value="biotinyl_domain"/>
    <property type="match status" value="1"/>
</dbReference>
<dbReference type="PANTHER" id="PTHR45266:SF3">
    <property type="entry name" value="OXALOACETATE DECARBOXYLASE ALPHA CHAIN"/>
    <property type="match status" value="1"/>
</dbReference>
<accession>B1GZI9</accession>
<comment type="cofactor">
    <cofactor evidence="1">
        <name>(R)-lipoate</name>
        <dbReference type="ChEBI" id="CHEBI:83088"/>
    </cofactor>
</comment>
<keyword evidence="3" id="KW-0092">Biotin</keyword>
<dbReference type="EMBL" id="AP009510">
    <property type="protein sequence ID" value="BAG13671.1"/>
    <property type="molecule type" value="Genomic_DNA"/>
</dbReference>
<dbReference type="Pfam" id="PF00364">
    <property type="entry name" value="Biotin_lipoyl"/>
    <property type="match status" value="1"/>
</dbReference>
<dbReference type="InterPro" id="IPR011053">
    <property type="entry name" value="Single_hybrid_motif"/>
</dbReference>
<name>B1GZI9_ENDTX</name>
<evidence type="ECO:0000313" key="6">
    <source>
        <dbReference type="Proteomes" id="UP000001691"/>
    </source>
</evidence>
<dbReference type="PROSITE" id="PS00189">
    <property type="entry name" value="LIPOYL"/>
    <property type="match status" value="1"/>
</dbReference>
<dbReference type="Proteomes" id="UP000001691">
    <property type="component" value="Chromosome"/>
</dbReference>
<keyword evidence="2" id="KW-0450">Lipoyl</keyword>
<dbReference type="PANTHER" id="PTHR45266">
    <property type="entry name" value="OXALOACETATE DECARBOXYLASE ALPHA CHAIN"/>
    <property type="match status" value="1"/>
</dbReference>
<evidence type="ECO:0000256" key="1">
    <source>
        <dbReference type="ARBA" id="ARBA00001938"/>
    </source>
</evidence>
<gene>
    <name evidence="5" type="ordered locus">TGRD_187</name>
</gene>
<keyword evidence="6" id="KW-1185">Reference proteome</keyword>
<evidence type="ECO:0000256" key="2">
    <source>
        <dbReference type="ARBA" id="ARBA00022823"/>
    </source>
</evidence>
<feature type="domain" description="Lipoyl-binding" evidence="4">
    <location>
        <begin position="66"/>
        <end position="142"/>
    </location>
</feature>
<protein>
    <submittedName>
        <fullName evidence="5">Biotin carboxyl carrier protein of acetyl-CoA carboxylase</fullName>
    </submittedName>
</protein>